<feature type="coiled-coil region" evidence="9">
    <location>
        <begin position="430"/>
        <end position="457"/>
    </location>
</feature>
<sequence>MEDIEKYIKNDTDIAFEYELQHTPDNILTWRRYLANWKSQLTSNSNELDKLDQEKRIIWLYERFCNQFPNDSELWEEFIQWLIDFNVDTRKYNIKMDIHYQDICKLFQKALSNFDLNISNGKALNSNQNCEKLCLMYVRFSVYHYDLSFITNSLDMSLKRCHSRDIHSQIWELILHFIYEKQLPLIDFNNSNKGEDANRFDFYLNSFPGDLTNFDESEEAFQITELLIGSSYFSTKNSDDGTSHNITTTDSWSCYILYRYLLVCPPKLLFETLGQLIKTRDYKNIKLIYDIYLSPKAINNTNRGNPEKKFIPDTKIPFILHLNYLKALDHLKLHTIYSTFLKQLYDIFPANFSQLKIIEAKYFLKCSNVFKSKEIISNALDSTNEYFHFIRLYNFFINFEECFIEVLTNNLFHNINKTDILKIKSKDDWLNELNENNTELSNLLDSNELKLNDLKLRQNQNDIQAWFERIEIFKKHISNKKKNNNNSVELSKIYVDAILKIDPYKVNVPGSFGKLWCDYSDIYWNAENFDTAREICNRALMVPFLHVLDLEIIWAHWCQKESLNGDILRQIKILQVALEPPQNPNFVLESFNRKDRKIPAQALIFNSSKLWDEYLQLLEAAYFSKLINLSAVVEAYDKCIALQVASPMTFINYAQFFEISGAPLRGFQVYERAISVFPPETKFEIWKIYIPELLELQNKNATLVSIERIRDIFDEAIETLQEANIDFKDFYLLYSDFEEKINGLSGMAVSILYNAALYPYSKNKYIPPSSCIMKNNLELWDKCFLKAARFLEPKTVEPMYEQCIKLLPNSKVTRYIIQFTELEISLNQISRARDVLIYGSKLLPPSNNLNLWEYWEKFEIEHGTEESFKEMFRLKRTLTEEMCIDTEQVTNQEGHIQFVASSAPSILSHNKGLSNAQPTNSEEIDLDI</sequence>
<keyword evidence="7" id="KW-0539">Nucleus</keyword>
<dbReference type="PANTHER" id="PTHR11246">
    <property type="entry name" value="PRE-MRNA SPLICING FACTOR"/>
    <property type="match status" value="1"/>
</dbReference>
<evidence type="ECO:0000259" key="11">
    <source>
        <dbReference type="Pfam" id="PF23231"/>
    </source>
</evidence>
<dbReference type="GO" id="GO:0005829">
    <property type="term" value="C:cytosol"/>
    <property type="evidence" value="ECO:0007669"/>
    <property type="project" value="EnsemblFungi"/>
</dbReference>
<dbReference type="InterPro" id="IPR055433">
    <property type="entry name" value="HAT_Syf1-like_N"/>
</dbReference>
<dbReference type="Pfam" id="PF23220">
    <property type="entry name" value="HAT_Syf1_M"/>
    <property type="match status" value="1"/>
</dbReference>
<evidence type="ECO:0000256" key="7">
    <source>
        <dbReference type="ARBA" id="ARBA00023242"/>
    </source>
</evidence>
<evidence type="ECO:0000259" key="12">
    <source>
        <dbReference type="Pfam" id="PF23233"/>
    </source>
</evidence>
<dbReference type="GO" id="GO:0071004">
    <property type="term" value="C:U2-type prespliceosome"/>
    <property type="evidence" value="ECO:0007669"/>
    <property type="project" value="EnsemblFungi"/>
</dbReference>
<dbReference type="STRING" id="1071380.I2H2S7"/>
<evidence type="ECO:0000256" key="8">
    <source>
        <dbReference type="ARBA" id="ARBA00039472"/>
    </source>
</evidence>
<dbReference type="InterPro" id="IPR056350">
    <property type="entry name" value="HAT_Syf1_central"/>
</dbReference>
<dbReference type="InterPro" id="IPR011990">
    <property type="entry name" value="TPR-like_helical_dom_sf"/>
</dbReference>
<evidence type="ECO:0000256" key="3">
    <source>
        <dbReference type="ARBA" id="ARBA00022664"/>
    </source>
</evidence>
<dbReference type="AlphaFoldDB" id="I2H2S7"/>
<dbReference type="GO" id="GO:0000349">
    <property type="term" value="P:generation of catalytic spliceosome for first transesterification step"/>
    <property type="evidence" value="ECO:0007669"/>
    <property type="project" value="EnsemblFungi"/>
</dbReference>
<evidence type="ECO:0000256" key="9">
    <source>
        <dbReference type="SAM" id="Coils"/>
    </source>
</evidence>
<name>I2H2S7_HENB6</name>
<evidence type="ECO:0000256" key="5">
    <source>
        <dbReference type="ARBA" id="ARBA00022737"/>
    </source>
</evidence>
<dbReference type="RefSeq" id="XP_004180198.1">
    <property type="nucleotide sequence ID" value="XM_004180150.1"/>
</dbReference>
<dbReference type="Pfam" id="PF23233">
    <property type="entry name" value="HAT_Syf1_CNRKL1_N"/>
    <property type="match status" value="1"/>
</dbReference>
<keyword evidence="14" id="KW-1185">Reference proteome</keyword>
<evidence type="ECO:0000313" key="13">
    <source>
        <dbReference type="EMBL" id="CCH60679.1"/>
    </source>
</evidence>
<evidence type="ECO:0000259" key="10">
    <source>
        <dbReference type="Pfam" id="PF23220"/>
    </source>
</evidence>
<evidence type="ECO:0000256" key="1">
    <source>
        <dbReference type="ARBA" id="ARBA00004123"/>
    </source>
</evidence>
<dbReference type="SUPFAM" id="SSF48452">
    <property type="entry name" value="TPR-like"/>
    <property type="match status" value="3"/>
</dbReference>
<feature type="domain" description="Pre-mRNA-splicing factor Syf1-like N-terminal HAT-repeats" evidence="12">
    <location>
        <begin position="13"/>
        <end position="181"/>
    </location>
</feature>
<protein>
    <recommendedName>
        <fullName evidence="8">Pre-mRNA-splicing factor SYF1</fullName>
    </recommendedName>
</protein>
<dbReference type="OrthoDB" id="10067343at2759"/>
<dbReference type="EMBL" id="HE806319">
    <property type="protein sequence ID" value="CCH60679.1"/>
    <property type="molecule type" value="Genomic_DNA"/>
</dbReference>
<feature type="domain" description="Pre-mRNA-splicing factor SYF1 central HAT repeats" evidence="10">
    <location>
        <begin position="352"/>
        <end position="477"/>
    </location>
</feature>
<keyword evidence="5" id="KW-0677">Repeat</keyword>
<evidence type="ECO:0000313" key="14">
    <source>
        <dbReference type="Proteomes" id="UP000002866"/>
    </source>
</evidence>
<dbReference type="PANTHER" id="PTHR11246:SF5">
    <property type="entry name" value="PRE-MRNA-SPLICING FACTOR SYF1"/>
    <property type="match status" value="1"/>
</dbReference>
<comment type="similarity">
    <text evidence="2">Belongs to the crooked-neck family.</text>
</comment>
<evidence type="ECO:0000256" key="6">
    <source>
        <dbReference type="ARBA" id="ARBA00023187"/>
    </source>
</evidence>
<keyword evidence="3" id="KW-0507">mRNA processing</keyword>
<keyword evidence="6" id="KW-0508">mRNA splicing</keyword>
<dbReference type="KEGG" id="tbl:TBLA_0D01710"/>
<evidence type="ECO:0000256" key="2">
    <source>
        <dbReference type="ARBA" id="ARBA00008644"/>
    </source>
</evidence>
<evidence type="ECO:0000256" key="4">
    <source>
        <dbReference type="ARBA" id="ARBA00022728"/>
    </source>
</evidence>
<dbReference type="SMART" id="SM00386">
    <property type="entry name" value="HAT"/>
    <property type="match status" value="7"/>
</dbReference>
<keyword evidence="9" id="KW-0175">Coiled coil</keyword>
<dbReference type="Pfam" id="PF23231">
    <property type="entry name" value="HAT_Syf1_CNRKL1_C"/>
    <property type="match status" value="1"/>
</dbReference>
<dbReference type="HOGENOM" id="CLU_007736_0_0_1"/>
<dbReference type="GO" id="GO:0071008">
    <property type="term" value="C:U2-type post-mRNA release spliceosomal complex"/>
    <property type="evidence" value="ECO:0007669"/>
    <property type="project" value="EnsemblFungi"/>
</dbReference>
<keyword evidence="4" id="KW-0747">Spliceosome</keyword>
<accession>I2H2S7</accession>
<dbReference type="GO" id="GO:0071006">
    <property type="term" value="C:U2-type catalytic step 1 spliceosome"/>
    <property type="evidence" value="ECO:0007669"/>
    <property type="project" value="EnsemblFungi"/>
</dbReference>
<feature type="domain" description="Pre-mRNA-splicing factor Syf1/CRNKL1-like C-terminal HAT-repeats" evidence="11">
    <location>
        <begin position="510"/>
        <end position="893"/>
    </location>
</feature>
<dbReference type="InParanoid" id="I2H2S7"/>
<gene>
    <name evidence="13" type="primary">TBLA0D01710</name>
    <name evidence="13" type="ORF">TBLA_0D01710</name>
</gene>
<dbReference type="FunCoup" id="I2H2S7">
    <property type="interactions" value="1137"/>
</dbReference>
<dbReference type="Proteomes" id="UP000002866">
    <property type="component" value="Chromosome 4"/>
</dbReference>
<proteinExistence type="inferred from homology"/>
<dbReference type="Gene3D" id="1.25.40.10">
    <property type="entry name" value="Tetratricopeptide repeat domain"/>
    <property type="match status" value="2"/>
</dbReference>
<organism evidence="13 14">
    <name type="scientific">Henningerozyma blattae (strain ATCC 34711 / CBS 6284 / DSM 70876 / NBRC 10599 / NRRL Y-10934 / UCD 77-7)</name>
    <name type="common">Yeast</name>
    <name type="synonym">Tetrapisispora blattae</name>
    <dbReference type="NCBI Taxonomy" id="1071380"/>
    <lineage>
        <taxon>Eukaryota</taxon>
        <taxon>Fungi</taxon>
        <taxon>Dikarya</taxon>
        <taxon>Ascomycota</taxon>
        <taxon>Saccharomycotina</taxon>
        <taxon>Saccharomycetes</taxon>
        <taxon>Saccharomycetales</taxon>
        <taxon>Saccharomycetaceae</taxon>
        <taxon>Henningerozyma</taxon>
    </lineage>
</organism>
<dbReference type="GO" id="GO:0000974">
    <property type="term" value="C:Prp19 complex"/>
    <property type="evidence" value="ECO:0007669"/>
    <property type="project" value="EnsemblFungi"/>
</dbReference>
<dbReference type="InterPro" id="IPR055430">
    <property type="entry name" value="HAT_Syf1_CNRKL1_C"/>
</dbReference>
<dbReference type="GeneID" id="14495715"/>
<dbReference type="OMA" id="WERYINK"/>
<dbReference type="GO" id="GO:0071007">
    <property type="term" value="C:U2-type catalytic step 2 spliceosome"/>
    <property type="evidence" value="ECO:0007669"/>
    <property type="project" value="EnsemblFungi"/>
</dbReference>
<reference evidence="13 14" key="1">
    <citation type="journal article" date="2011" name="Proc. Natl. Acad. Sci. U.S.A.">
        <title>Evolutionary erosion of yeast sex chromosomes by mating-type switching accidents.</title>
        <authorList>
            <person name="Gordon J.L."/>
            <person name="Armisen D."/>
            <person name="Proux-Wera E."/>
            <person name="Oheigeartaigh S.S."/>
            <person name="Byrne K.P."/>
            <person name="Wolfe K.H."/>
        </authorList>
    </citation>
    <scope>NUCLEOTIDE SEQUENCE [LARGE SCALE GENOMIC DNA]</scope>
    <source>
        <strain evidence="14">ATCC 34711 / CBS 6284 / DSM 70876 / NBRC 10599 / NRRL Y-10934 / UCD 77-7</strain>
    </source>
</reference>
<dbReference type="InterPro" id="IPR003107">
    <property type="entry name" value="HAT"/>
</dbReference>
<comment type="subcellular location">
    <subcellularLocation>
        <location evidence="1">Nucleus</location>
    </subcellularLocation>
</comment>
<dbReference type="InterPro" id="IPR045075">
    <property type="entry name" value="Syf1-like"/>
</dbReference>
<dbReference type="eggNOG" id="KOG2047">
    <property type="taxonomic scope" value="Eukaryota"/>
</dbReference>